<dbReference type="AlphaFoldDB" id="A0A5S9F4G5"/>
<gene>
    <name evidence="2" type="ORF">UABAM_02814</name>
</gene>
<accession>A0A5S9F4G5</accession>
<dbReference type="Proteomes" id="UP000326354">
    <property type="component" value="Chromosome"/>
</dbReference>
<dbReference type="RefSeq" id="WP_151968610.1">
    <property type="nucleotide sequence ID" value="NZ_AP019860.1"/>
</dbReference>
<evidence type="ECO:0000313" key="3">
    <source>
        <dbReference type="Proteomes" id="UP000326354"/>
    </source>
</evidence>
<dbReference type="EMBL" id="AP019860">
    <property type="protein sequence ID" value="BBM84454.1"/>
    <property type="molecule type" value="Genomic_DNA"/>
</dbReference>
<name>A0A5S9F4G5_UABAM</name>
<evidence type="ECO:0000259" key="1">
    <source>
        <dbReference type="PROSITE" id="PS50943"/>
    </source>
</evidence>
<dbReference type="SUPFAM" id="SSF47413">
    <property type="entry name" value="lambda repressor-like DNA-binding domains"/>
    <property type="match status" value="1"/>
</dbReference>
<proteinExistence type="predicted"/>
<protein>
    <recommendedName>
        <fullName evidence="1">HTH cro/C1-type domain-containing protein</fullName>
    </recommendedName>
</protein>
<keyword evidence="3" id="KW-1185">Reference proteome</keyword>
<dbReference type="PROSITE" id="PS50943">
    <property type="entry name" value="HTH_CROC1"/>
    <property type="match status" value="1"/>
</dbReference>
<dbReference type="Pfam" id="PF01381">
    <property type="entry name" value="HTH_3"/>
    <property type="match status" value="1"/>
</dbReference>
<evidence type="ECO:0000313" key="2">
    <source>
        <dbReference type="EMBL" id="BBM84454.1"/>
    </source>
</evidence>
<dbReference type="SMART" id="SM00530">
    <property type="entry name" value="HTH_XRE"/>
    <property type="match status" value="1"/>
</dbReference>
<dbReference type="KEGG" id="uam:UABAM_02814"/>
<dbReference type="Gene3D" id="1.10.260.40">
    <property type="entry name" value="lambda repressor-like DNA-binding domains"/>
    <property type="match status" value="1"/>
</dbReference>
<feature type="domain" description="HTH cro/C1-type" evidence="1">
    <location>
        <begin position="7"/>
        <end position="59"/>
    </location>
</feature>
<dbReference type="InterPro" id="IPR001387">
    <property type="entry name" value="Cro/C1-type_HTH"/>
</dbReference>
<reference evidence="2 3" key="1">
    <citation type="submission" date="2019-08" db="EMBL/GenBank/DDBJ databases">
        <title>Complete genome sequence of Candidatus Uab amorphum.</title>
        <authorList>
            <person name="Shiratori T."/>
            <person name="Suzuki S."/>
            <person name="Kakizawa Y."/>
            <person name="Ishida K."/>
        </authorList>
    </citation>
    <scope>NUCLEOTIDE SEQUENCE [LARGE SCALE GENOMIC DNA]</scope>
    <source>
        <strain evidence="2 3">SRT547</strain>
    </source>
</reference>
<dbReference type="CDD" id="cd00093">
    <property type="entry name" value="HTH_XRE"/>
    <property type="match status" value="1"/>
</dbReference>
<organism evidence="2 3">
    <name type="scientific">Uabimicrobium amorphum</name>
    <dbReference type="NCBI Taxonomy" id="2596890"/>
    <lineage>
        <taxon>Bacteria</taxon>
        <taxon>Pseudomonadati</taxon>
        <taxon>Planctomycetota</taxon>
        <taxon>Candidatus Uabimicrobiia</taxon>
        <taxon>Candidatus Uabimicrobiales</taxon>
        <taxon>Candidatus Uabimicrobiaceae</taxon>
        <taxon>Candidatus Uabimicrobium</taxon>
    </lineage>
</organism>
<dbReference type="InterPro" id="IPR010982">
    <property type="entry name" value="Lambda_DNA-bd_dom_sf"/>
</dbReference>
<sequence length="70" mass="8117">MNLGNTIRNRRKQLKISQKELARLMECGSSLVCKWESGKIIPNFEQIQKLEVLLSMGVLSEEFCHRRAIL</sequence>
<dbReference type="OrthoDB" id="959032at2"/>
<dbReference type="GO" id="GO:0003677">
    <property type="term" value="F:DNA binding"/>
    <property type="evidence" value="ECO:0007669"/>
    <property type="project" value="InterPro"/>
</dbReference>